<organism evidence="1">
    <name type="scientific">Arundo donax</name>
    <name type="common">Giant reed</name>
    <name type="synonym">Donax arundinaceus</name>
    <dbReference type="NCBI Taxonomy" id="35708"/>
    <lineage>
        <taxon>Eukaryota</taxon>
        <taxon>Viridiplantae</taxon>
        <taxon>Streptophyta</taxon>
        <taxon>Embryophyta</taxon>
        <taxon>Tracheophyta</taxon>
        <taxon>Spermatophyta</taxon>
        <taxon>Magnoliopsida</taxon>
        <taxon>Liliopsida</taxon>
        <taxon>Poales</taxon>
        <taxon>Poaceae</taxon>
        <taxon>PACMAD clade</taxon>
        <taxon>Arundinoideae</taxon>
        <taxon>Arundineae</taxon>
        <taxon>Arundo</taxon>
    </lineage>
</organism>
<name>A0A0A9CGK1_ARUDO</name>
<sequence>MGCNLLHRQIVSEFLQAYSVIQVSCSLYP</sequence>
<reference evidence="1" key="2">
    <citation type="journal article" date="2015" name="Data Brief">
        <title>Shoot transcriptome of the giant reed, Arundo donax.</title>
        <authorList>
            <person name="Barrero R.A."/>
            <person name="Guerrero F.D."/>
            <person name="Moolhuijzen P."/>
            <person name="Goolsby J.A."/>
            <person name="Tidwell J."/>
            <person name="Bellgard S.E."/>
            <person name="Bellgard M.I."/>
        </authorList>
    </citation>
    <scope>NUCLEOTIDE SEQUENCE</scope>
    <source>
        <tissue evidence="1">Shoot tissue taken approximately 20 cm above the soil surface</tissue>
    </source>
</reference>
<evidence type="ECO:0000313" key="1">
    <source>
        <dbReference type="EMBL" id="JAD72525.1"/>
    </source>
</evidence>
<accession>A0A0A9CGK1</accession>
<dbReference type="EMBL" id="GBRH01225370">
    <property type="protein sequence ID" value="JAD72525.1"/>
    <property type="molecule type" value="Transcribed_RNA"/>
</dbReference>
<proteinExistence type="predicted"/>
<dbReference type="AlphaFoldDB" id="A0A0A9CGK1"/>
<reference evidence="1" key="1">
    <citation type="submission" date="2014-09" db="EMBL/GenBank/DDBJ databases">
        <authorList>
            <person name="Magalhaes I.L.F."/>
            <person name="Oliveira U."/>
            <person name="Santos F.R."/>
            <person name="Vidigal T.H.D.A."/>
            <person name="Brescovit A.D."/>
            <person name="Santos A.J."/>
        </authorList>
    </citation>
    <scope>NUCLEOTIDE SEQUENCE</scope>
    <source>
        <tissue evidence="1">Shoot tissue taken approximately 20 cm above the soil surface</tissue>
    </source>
</reference>
<protein>
    <submittedName>
        <fullName evidence="1">Uncharacterized protein</fullName>
    </submittedName>
</protein>